<organism evidence="1 2">
    <name type="scientific">Methanoculleus bourgensis</name>
    <dbReference type="NCBI Taxonomy" id="83986"/>
    <lineage>
        <taxon>Archaea</taxon>
        <taxon>Methanobacteriati</taxon>
        <taxon>Methanobacteriota</taxon>
        <taxon>Stenosarchaea group</taxon>
        <taxon>Methanomicrobia</taxon>
        <taxon>Methanomicrobiales</taxon>
        <taxon>Methanomicrobiaceae</taxon>
        <taxon>Methanoculleus</taxon>
    </lineage>
</organism>
<evidence type="ECO:0000313" key="2">
    <source>
        <dbReference type="Proteomes" id="UP000069850"/>
    </source>
</evidence>
<sequence length="57" mass="6547">MCTPVHHQGCSCHHGSCGCMQSLTIEEEIVMLEAKKKRMQVMIDMTDRRIESLKKRA</sequence>
<reference evidence="1 2" key="1">
    <citation type="submission" date="2016-01" db="EMBL/GenBank/DDBJ databases">
        <authorList>
            <person name="Manzoor S."/>
        </authorList>
    </citation>
    <scope>NUCLEOTIDE SEQUENCE [LARGE SCALE GENOMIC DNA]</scope>
    <source>
        <strain evidence="1">Methanoculleus sp MAB1</strain>
    </source>
</reference>
<name>A0A0X8XYK8_9EURY</name>
<proteinExistence type="predicted"/>
<dbReference type="KEGG" id="mema:MMAB1_3238"/>
<evidence type="ECO:0000313" key="1">
    <source>
        <dbReference type="EMBL" id="CVK34451.1"/>
    </source>
</evidence>
<dbReference type="Proteomes" id="UP000069850">
    <property type="component" value="Chromosome 1"/>
</dbReference>
<protein>
    <submittedName>
        <fullName evidence="1">Uncharacterized protein</fullName>
    </submittedName>
</protein>
<dbReference type="EMBL" id="LT158599">
    <property type="protein sequence ID" value="CVK34451.1"/>
    <property type="molecule type" value="Genomic_DNA"/>
</dbReference>
<accession>A0A0X8XYK8</accession>
<gene>
    <name evidence="1" type="ORF">MMAB1_3238</name>
</gene>
<dbReference type="AlphaFoldDB" id="A0A0X8XYK8"/>